<dbReference type="OrthoDB" id="2015847at2759"/>
<dbReference type="VEuPathDB" id="GiardiaDB:QR46_2906"/>
<comment type="caution">
    <text evidence="4">The sequence shown here is derived from an EMBL/GenBank/DDBJ whole genome shotgun (WGS) entry which is preliminary data.</text>
</comment>
<dbReference type="Pfam" id="PF04231">
    <property type="entry name" value="Endonuclease_1"/>
    <property type="match status" value="1"/>
</dbReference>
<organism evidence="4 5">
    <name type="scientific">Giardia intestinalis</name>
    <name type="common">Giardia lamblia</name>
    <dbReference type="NCBI Taxonomy" id="5741"/>
    <lineage>
        <taxon>Eukaryota</taxon>
        <taxon>Metamonada</taxon>
        <taxon>Diplomonadida</taxon>
        <taxon>Hexamitidae</taxon>
        <taxon>Giardiinae</taxon>
        <taxon>Giardia</taxon>
    </lineage>
</organism>
<accession>V6TVF0</accession>
<feature type="signal peptide" evidence="3">
    <location>
        <begin position="1"/>
        <end position="30"/>
    </location>
</feature>
<dbReference type="SUPFAM" id="SSF54060">
    <property type="entry name" value="His-Me finger endonucleases"/>
    <property type="match status" value="1"/>
</dbReference>
<dbReference type="InterPro" id="IPR007346">
    <property type="entry name" value="Endonuclease-I"/>
</dbReference>
<evidence type="ECO:0000256" key="2">
    <source>
        <dbReference type="ARBA" id="ARBA00022801"/>
    </source>
</evidence>
<dbReference type="EMBL" id="AHHH01000074">
    <property type="protein sequence ID" value="ESU42686.1"/>
    <property type="molecule type" value="Genomic_DNA"/>
</dbReference>
<dbReference type="GO" id="GO:0004519">
    <property type="term" value="F:endonuclease activity"/>
    <property type="evidence" value="ECO:0007669"/>
    <property type="project" value="UniProtKB-KW"/>
</dbReference>
<name>V6TVF0_GIAIN</name>
<gene>
    <name evidence="4" type="ORF">GSB_8742</name>
</gene>
<dbReference type="PANTHER" id="PTHR33607">
    <property type="entry name" value="ENDONUCLEASE-1"/>
    <property type="match status" value="1"/>
</dbReference>
<evidence type="ECO:0000313" key="4">
    <source>
        <dbReference type="EMBL" id="ESU42686.1"/>
    </source>
</evidence>
<keyword evidence="1" id="KW-0540">Nuclease</keyword>
<feature type="chain" id="PRO_5004753719" evidence="3">
    <location>
        <begin position="31"/>
        <end position="278"/>
    </location>
</feature>
<proteinExistence type="predicted"/>
<evidence type="ECO:0000256" key="3">
    <source>
        <dbReference type="SAM" id="SignalP"/>
    </source>
</evidence>
<evidence type="ECO:0000256" key="1">
    <source>
        <dbReference type="ARBA" id="ARBA00022722"/>
    </source>
</evidence>
<sequence>MKLNYQKIKRSMLITLFLFLGLILANEGLANSTAYGEGFRSFLTKHYAEHIALGYKKARLEMYGFIYNNPLTNTVTCIYTGRELDCPYLTEETNCNKDLNCEHVVPQSFFNSLEPMKSDLHHLYPALEAANNARSNYPFDNIPAANVSTWYGKNTITEELPQFPGRYSKVEKGLRFEPREAAKGRIARAVAYFFIAYPDYFDRLEDVMDVDTLLHWNVLHPPTAEELDEHSRIVTVQGNKNPFVVDHLWMIRAYCDVSSWGCQDFEGTIESQEITDVE</sequence>
<dbReference type="Proteomes" id="UP000018040">
    <property type="component" value="Unassembled WGS sequence"/>
</dbReference>
<dbReference type="PANTHER" id="PTHR33607:SF2">
    <property type="entry name" value="ENDONUCLEASE-1"/>
    <property type="match status" value="1"/>
</dbReference>
<evidence type="ECO:0000313" key="5">
    <source>
        <dbReference type="Proteomes" id="UP000018040"/>
    </source>
</evidence>
<protein>
    <submittedName>
        <fullName evidence="4">Endonuclease I</fullName>
    </submittedName>
</protein>
<dbReference type="VEuPathDB" id="GiardiaDB:DHA2_8742"/>
<dbReference type="GO" id="GO:0016787">
    <property type="term" value="F:hydrolase activity"/>
    <property type="evidence" value="ECO:0007669"/>
    <property type="project" value="UniProtKB-KW"/>
</dbReference>
<keyword evidence="2" id="KW-0378">Hydrolase</keyword>
<reference evidence="4 5" key="2">
    <citation type="journal article" date="2013" name="Genome Biol. Evol.">
        <title>Genome sequencing of Giardia lamblia genotypes A2 and B isolates (DH and GS) and comparative analysis with the genomes of genotypes A1 and E (WB and Pig).</title>
        <authorList>
            <person name="Adam R.D."/>
            <person name="Dahlstrom E.W."/>
            <person name="Martens C.A."/>
            <person name="Bruno D.P."/>
            <person name="Barbian K.D."/>
            <person name="Ricklefs S.M."/>
            <person name="Hernandez M.M."/>
            <person name="Narla N.P."/>
            <person name="Patel R.B."/>
            <person name="Porcella S.F."/>
            <person name="Nash T.E."/>
        </authorList>
    </citation>
    <scope>NUCLEOTIDE SEQUENCE [LARGE SCALE GENOMIC DNA]</scope>
    <source>
        <strain evidence="4 5">GS</strain>
    </source>
</reference>
<keyword evidence="3" id="KW-0732">Signal</keyword>
<keyword evidence="4" id="KW-0255">Endonuclease</keyword>
<reference evidence="5" key="1">
    <citation type="submission" date="2012-02" db="EMBL/GenBank/DDBJ databases">
        <title>Genome sequencing of Giardia lamblia Genotypes A2 and B isolates (DH and GS) and comparative analysis with the genomes of Genotypes A1 and E (WB and Pig).</title>
        <authorList>
            <person name="Adam R."/>
            <person name="Dahlstrom E."/>
            <person name="Martens C."/>
            <person name="Bruno D."/>
            <person name="Barbian K."/>
            <person name="Porcella S.F."/>
            <person name="Nash T."/>
        </authorList>
    </citation>
    <scope>NUCLEOTIDE SEQUENCE</scope>
    <source>
        <strain evidence="5">GS</strain>
    </source>
</reference>
<dbReference type="VEuPathDB" id="GiardiaDB:GL50803_008742"/>
<dbReference type="AlphaFoldDB" id="V6TVF0"/>
<dbReference type="InterPro" id="IPR044925">
    <property type="entry name" value="His-Me_finger_sf"/>
</dbReference>
<dbReference type="VEuPathDB" id="GiardiaDB:GL50581_3607"/>